<gene>
    <name evidence="1" type="ORF">SAMN05444285_12722</name>
</gene>
<evidence type="ECO:0000313" key="1">
    <source>
        <dbReference type="EMBL" id="SET88648.1"/>
    </source>
</evidence>
<sequence length="154" mass="17273">MVVLNKMTKDKLYTKIMALIDERIESAKMAIALAKESRDNETKSSVGDKYETGRTLMQQEVEKNRVQLHKAERLKTELENIDLKKRFGKVEFGSLVSDGKNLYFIATALGKIEVDGKSCFCISLASPIGKALHNKCVGDKISFMGKTIEIIEIN</sequence>
<dbReference type="Proteomes" id="UP000181981">
    <property type="component" value="Unassembled WGS sequence"/>
</dbReference>
<protein>
    <submittedName>
        <fullName evidence="1">Transcription elongation factor, GreA/GreB family</fullName>
    </submittedName>
</protein>
<dbReference type="GO" id="GO:0003746">
    <property type="term" value="F:translation elongation factor activity"/>
    <property type="evidence" value="ECO:0007669"/>
    <property type="project" value="UniProtKB-KW"/>
</dbReference>
<reference evidence="1 2" key="1">
    <citation type="submission" date="2016-10" db="EMBL/GenBank/DDBJ databases">
        <authorList>
            <person name="de Groot N.N."/>
        </authorList>
    </citation>
    <scope>NUCLEOTIDE SEQUENCE [LARGE SCALE GENOMIC DNA]</scope>
    <source>
        <strain evidence="1 2">DSM 25947</strain>
    </source>
</reference>
<keyword evidence="1" id="KW-0251">Elongation factor</keyword>
<accession>A0A1I0HZ80</accession>
<dbReference type="EMBL" id="FOHT01000027">
    <property type="protein sequence ID" value="SET88648.1"/>
    <property type="molecule type" value="Genomic_DNA"/>
</dbReference>
<name>A0A1I0HZ80_9BACT</name>
<evidence type="ECO:0000313" key="2">
    <source>
        <dbReference type="Proteomes" id="UP000181981"/>
    </source>
</evidence>
<proteinExistence type="predicted"/>
<keyword evidence="1" id="KW-0648">Protein biosynthesis</keyword>
<organism evidence="1 2">
    <name type="scientific">Draconibacterium orientale</name>
    <dbReference type="NCBI Taxonomy" id="1168034"/>
    <lineage>
        <taxon>Bacteria</taxon>
        <taxon>Pseudomonadati</taxon>
        <taxon>Bacteroidota</taxon>
        <taxon>Bacteroidia</taxon>
        <taxon>Marinilabiliales</taxon>
        <taxon>Prolixibacteraceae</taxon>
        <taxon>Draconibacterium</taxon>
    </lineage>
</organism>
<dbReference type="AlphaFoldDB" id="A0A1I0HZ80"/>